<dbReference type="PANTHER" id="PTHR47969:SF9">
    <property type="entry name" value="KINESIN-LIKE PROTEIN"/>
    <property type="match status" value="1"/>
</dbReference>
<dbReference type="Pfam" id="PF00225">
    <property type="entry name" value="Kinesin"/>
    <property type="match status" value="1"/>
</dbReference>
<feature type="region of interest" description="Disordered" evidence="4">
    <location>
        <begin position="400"/>
        <end position="420"/>
    </location>
</feature>
<dbReference type="PANTHER" id="PTHR47969">
    <property type="entry name" value="CHROMOSOME-ASSOCIATED KINESIN KIF4A-RELATED"/>
    <property type="match status" value="1"/>
</dbReference>
<dbReference type="EMBL" id="AY230442">
    <property type="protein sequence ID" value="AAO59304.1"/>
    <property type="molecule type" value="Genomic_DNA"/>
</dbReference>
<gene>
    <name evidence="6" type="primary">KLP6</name>
</gene>
<organism evidence="6">
    <name type="scientific">Gibberella moniliformis</name>
    <name type="common">Maize ear and stalk rot fungus</name>
    <name type="synonym">Fusarium verticillioides</name>
    <dbReference type="NCBI Taxonomy" id="117187"/>
    <lineage>
        <taxon>Eukaryota</taxon>
        <taxon>Fungi</taxon>
        <taxon>Dikarya</taxon>
        <taxon>Ascomycota</taxon>
        <taxon>Pezizomycotina</taxon>
        <taxon>Sordariomycetes</taxon>
        <taxon>Hypocreomycetidae</taxon>
        <taxon>Hypocreales</taxon>
        <taxon>Nectriaceae</taxon>
        <taxon>Fusarium</taxon>
        <taxon>Fusarium fujikuroi species complex</taxon>
    </lineage>
</organism>
<dbReference type="PROSITE" id="PS50067">
    <property type="entry name" value="KINESIN_MOTOR_2"/>
    <property type="match status" value="1"/>
</dbReference>
<dbReference type="GO" id="GO:0007052">
    <property type="term" value="P:mitotic spindle organization"/>
    <property type="evidence" value="ECO:0007669"/>
    <property type="project" value="TreeGrafter"/>
</dbReference>
<dbReference type="SMART" id="SM00129">
    <property type="entry name" value="KISc"/>
    <property type="match status" value="1"/>
</dbReference>
<keyword evidence="3" id="KW-0067">ATP-binding</keyword>
<dbReference type="GO" id="GO:0005874">
    <property type="term" value="C:microtubule"/>
    <property type="evidence" value="ECO:0007669"/>
    <property type="project" value="UniProtKB-KW"/>
</dbReference>
<accession>Q86Z94</accession>
<feature type="domain" description="Kinesin motor" evidence="5">
    <location>
        <begin position="2"/>
        <end position="280"/>
    </location>
</feature>
<name>Q86Z94_GIBMO</name>
<evidence type="ECO:0000256" key="2">
    <source>
        <dbReference type="ARBA" id="ARBA00023175"/>
    </source>
</evidence>
<dbReference type="InterPro" id="IPR001752">
    <property type="entry name" value="Kinesin_motor_dom"/>
</dbReference>
<dbReference type="InterPro" id="IPR010994">
    <property type="entry name" value="RuvA_2-like"/>
</dbReference>
<feature type="binding site" evidence="3">
    <location>
        <begin position="90"/>
        <end position="97"/>
    </location>
    <ligand>
        <name>ATP</name>
        <dbReference type="ChEBI" id="CHEBI:30616"/>
    </ligand>
</feature>
<dbReference type="PRINTS" id="PR00380">
    <property type="entry name" value="KINESINHEAVY"/>
</dbReference>
<sequence>MSVRVVSRIRPLLEKERECDIIVRADTADTGKPNTVVKIPNPKNEAEEFSFAFNGVYDRSTTQEELFTAEVAPHVKSLFQGFDVTIFAYGVTGTGKTHTMRGGMKLADRGVIPRMLSNVFRRGKKIMKDSRGETDVQVLLSYYEIYNDKVFDLLEPPEKRTPTGLPLRAEANGKTIVVGLSERACEDLKDFEKLYIEANNNRVTAATKLNAHSSRSHAILRVKLIQTTPEMVRESTASAIDLAGSEDNRRTDNGKERLVESAAINKSLFVLSQCIDAIGRVLNLSPLRSYHLDTLSSLNVSSRAKRIEVREIENEIVYKQVPRANSGLTGSNVQRQPLRPLANLTNVHNGNVAAKAADKAADANKPVKAFSVYTDKSKPAAPVSRPLVSSNIARRVNQVKRPSENDAAMRPSKISRPTAPASVTVSAAQIEAMVEKKVSEILAARVAAERESQPPPTVQPEISDAVQRRLEALERRIDSDEWRDDSKSDGLRFLLAARQHKERGEDEIALKMYEKALPYFPGQTKLLNKIERLRSRLNGNAPAPSPRRETPRSERKKRRLVYDDADGDYETAEADVDEEEFAHRALKAKSRKLKVKALATKSILSGDDEGPASPRTQHLLDIVNSRDLDQIRSLVGFGAKKARDLVDYLELVNDDEAGGRIDSLAQLRTVPGMGSRTVERAYDGLVV</sequence>
<keyword evidence="1" id="KW-0493">Microtubule</keyword>
<protein>
    <submittedName>
        <fullName evidence="6">Kinesin</fullName>
    </submittedName>
</protein>
<dbReference type="AlphaFoldDB" id="Q86Z94"/>
<evidence type="ECO:0000256" key="4">
    <source>
        <dbReference type="SAM" id="MobiDB-lite"/>
    </source>
</evidence>
<dbReference type="Gene3D" id="3.40.850.10">
    <property type="entry name" value="Kinesin motor domain"/>
    <property type="match status" value="1"/>
</dbReference>
<evidence type="ECO:0000313" key="6">
    <source>
        <dbReference type="EMBL" id="AAO59304.1"/>
    </source>
</evidence>
<dbReference type="SUPFAM" id="SSF47781">
    <property type="entry name" value="RuvA domain 2-like"/>
    <property type="match status" value="1"/>
</dbReference>
<dbReference type="InterPro" id="IPR027417">
    <property type="entry name" value="P-loop_NTPase"/>
</dbReference>
<keyword evidence="3" id="KW-0547">Nucleotide-binding</keyword>
<dbReference type="InterPro" id="IPR027640">
    <property type="entry name" value="Kinesin-like_fam"/>
</dbReference>
<dbReference type="GO" id="GO:0005524">
    <property type="term" value="F:ATP binding"/>
    <property type="evidence" value="ECO:0007669"/>
    <property type="project" value="UniProtKB-UniRule"/>
</dbReference>
<feature type="region of interest" description="Disordered" evidence="4">
    <location>
        <begin position="535"/>
        <end position="562"/>
    </location>
</feature>
<keyword evidence="2 3" id="KW-0505">Motor protein</keyword>
<dbReference type="GO" id="GO:0051231">
    <property type="term" value="P:spindle elongation"/>
    <property type="evidence" value="ECO:0007669"/>
    <property type="project" value="TreeGrafter"/>
</dbReference>
<evidence type="ECO:0000256" key="1">
    <source>
        <dbReference type="ARBA" id="ARBA00022701"/>
    </source>
</evidence>
<dbReference type="GO" id="GO:0005875">
    <property type="term" value="C:microtubule associated complex"/>
    <property type="evidence" value="ECO:0007669"/>
    <property type="project" value="TreeGrafter"/>
</dbReference>
<reference evidence="6" key="1">
    <citation type="journal article" date="2003" name="Fungal Genet. Biol.">
        <title>A complete inventory of fungal kinesins in representative filamentous ascomycetes.</title>
        <authorList>
            <person name="Schoch C.L."/>
            <person name="Aist J.R."/>
            <person name="Yoder O.C."/>
            <person name="Gillian Turgeon B."/>
        </authorList>
    </citation>
    <scope>NUCLEOTIDE SEQUENCE</scope>
</reference>
<proteinExistence type="inferred from homology"/>
<dbReference type="SUPFAM" id="SSF52540">
    <property type="entry name" value="P-loop containing nucleoside triphosphate hydrolases"/>
    <property type="match status" value="1"/>
</dbReference>
<dbReference type="GO" id="GO:0008017">
    <property type="term" value="F:microtubule binding"/>
    <property type="evidence" value="ECO:0007669"/>
    <property type="project" value="InterPro"/>
</dbReference>
<comment type="similarity">
    <text evidence="3">Belongs to the TRAFAC class myosin-kinesin ATPase superfamily. Kinesin family.</text>
</comment>
<evidence type="ECO:0000256" key="3">
    <source>
        <dbReference type="PROSITE-ProRule" id="PRU00283"/>
    </source>
</evidence>
<dbReference type="InterPro" id="IPR036961">
    <property type="entry name" value="Kinesin_motor_dom_sf"/>
</dbReference>
<dbReference type="GO" id="GO:0003777">
    <property type="term" value="F:microtubule motor activity"/>
    <property type="evidence" value="ECO:0007669"/>
    <property type="project" value="InterPro"/>
</dbReference>
<evidence type="ECO:0000259" key="5">
    <source>
        <dbReference type="PROSITE" id="PS50067"/>
    </source>
</evidence>
<dbReference type="GO" id="GO:0007018">
    <property type="term" value="P:microtubule-based movement"/>
    <property type="evidence" value="ECO:0007669"/>
    <property type="project" value="InterPro"/>
</dbReference>